<dbReference type="PANTHER" id="PTHR15944:SF0">
    <property type="entry name" value="PRENYLCYSTEINE LYASE DOMAIN-CONTAINING PROTEIN"/>
    <property type="match status" value="1"/>
</dbReference>
<evidence type="ECO:0000256" key="7">
    <source>
        <dbReference type="ARBA" id="ARBA00023180"/>
    </source>
</evidence>
<accession>A0A438F558</accession>
<keyword evidence="4" id="KW-0732">Signal</keyword>
<comment type="caution">
    <text evidence="11">The sequence shown here is derived from an EMBL/GenBank/DDBJ whole genome shotgun (WGS) entry which is preliminary data.</text>
</comment>
<feature type="domain" description="Prenylcysteine lyase" evidence="10">
    <location>
        <begin position="170"/>
        <end position="256"/>
    </location>
</feature>
<evidence type="ECO:0000256" key="2">
    <source>
        <dbReference type="ARBA" id="ARBA00009967"/>
    </source>
</evidence>
<dbReference type="InterPro" id="IPR036188">
    <property type="entry name" value="FAD/NAD-bd_sf"/>
</dbReference>
<keyword evidence="6" id="KW-0560">Oxidoreductase</keyword>
<protein>
    <submittedName>
        <fullName evidence="11">Farnesylcysteine lyase</fullName>
    </submittedName>
</protein>
<sequence>MRCKVVPTTADGDSSEKFDQLLLSSAICNNEDLGPLFSFSSFTHLSPLPPHPRRRPSSASSAAASAAHPLPTSFRRYSPHTALTLRIFERSGVVGGRMATVVLAGETFEAGASILHPKNFHAVNFTKMLNLSVKTPPSSESSLSLGIWDGEKFVFKTLDSNSKSSIVQRIVAITNSVLLFVRYGFSLLKMDSFVQTTVDNFLKYYASFESRPVFETVDEMLKWADLYNLTARTLQDELVEAGLSPLLIEELVTCWFFYLYKLKGYLPSYLKEVTRFALTILEGRVFPLRLKEELAAGIMEIEGGFLIGRRGEEYRLELRLNEAGRFLLCSVCDIESKRFLDAGGSVTPPGEKGSLSKTYAKMAKPRPGRIGDYVWLELGERELLGGKDQLDQCLVGWWGVDFVPAPDLDLSLSEAERVLARGKRRLKENILHLTRWNPEAGCFLQGDGCGGFIAVDEYIAFFMELQWARILVKLEGKELPSSLEIVVRSGCFAIQLWWETHPSFVQVVSASKNCMAGSSRVREAIEEKPRADYCGDLRERVVLPEVQRGVQDVSLHEGRQEGVGANTTVVAIASSLPLN</sequence>
<proteinExistence type="inferred from homology"/>
<dbReference type="GO" id="GO:0016829">
    <property type="term" value="F:lyase activity"/>
    <property type="evidence" value="ECO:0007669"/>
    <property type="project" value="UniProtKB-KW"/>
</dbReference>
<dbReference type="GO" id="GO:0001735">
    <property type="term" value="F:prenylcysteine oxidase activity"/>
    <property type="evidence" value="ECO:0007669"/>
    <property type="project" value="InterPro"/>
</dbReference>
<organism evidence="11 12">
    <name type="scientific">Vitis vinifera</name>
    <name type="common">Grape</name>
    <dbReference type="NCBI Taxonomy" id="29760"/>
    <lineage>
        <taxon>Eukaryota</taxon>
        <taxon>Viridiplantae</taxon>
        <taxon>Streptophyta</taxon>
        <taxon>Embryophyta</taxon>
        <taxon>Tracheophyta</taxon>
        <taxon>Spermatophyta</taxon>
        <taxon>Magnoliopsida</taxon>
        <taxon>eudicotyledons</taxon>
        <taxon>Gunneridae</taxon>
        <taxon>Pentapetalae</taxon>
        <taxon>rosids</taxon>
        <taxon>Vitales</taxon>
        <taxon>Vitaceae</taxon>
        <taxon>Viteae</taxon>
        <taxon>Vitis</taxon>
    </lineage>
</organism>
<evidence type="ECO:0000256" key="1">
    <source>
        <dbReference type="ARBA" id="ARBA00001974"/>
    </source>
</evidence>
<evidence type="ECO:0000256" key="6">
    <source>
        <dbReference type="ARBA" id="ARBA00023002"/>
    </source>
</evidence>
<comment type="cofactor">
    <cofactor evidence="1">
        <name>FAD</name>
        <dbReference type="ChEBI" id="CHEBI:57692"/>
    </cofactor>
</comment>
<evidence type="ECO:0000313" key="11">
    <source>
        <dbReference type="EMBL" id="RVW55026.1"/>
    </source>
</evidence>
<dbReference type="Pfam" id="PF01593">
    <property type="entry name" value="Amino_oxidase"/>
    <property type="match status" value="1"/>
</dbReference>
<reference evidence="11 12" key="1">
    <citation type="journal article" date="2018" name="PLoS Genet.">
        <title>Population sequencing reveals clonal diversity and ancestral inbreeding in the grapevine cultivar Chardonnay.</title>
        <authorList>
            <person name="Roach M.J."/>
            <person name="Johnson D.L."/>
            <person name="Bohlmann J."/>
            <person name="van Vuuren H.J."/>
            <person name="Jones S.J."/>
            <person name="Pretorius I.S."/>
            <person name="Schmidt S.A."/>
            <person name="Borneman A.R."/>
        </authorList>
    </citation>
    <scope>NUCLEOTIDE SEQUENCE [LARGE SCALE GENOMIC DNA]</scope>
    <source>
        <strain evidence="12">cv. Chardonnay</strain>
        <tissue evidence="11">Leaf</tissue>
    </source>
</reference>
<evidence type="ECO:0000313" key="12">
    <source>
        <dbReference type="Proteomes" id="UP000288805"/>
    </source>
</evidence>
<keyword evidence="7" id="KW-0325">Glycoprotein</keyword>
<dbReference type="GO" id="GO:0030328">
    <property type="term" value="P:prenylcysteine catabolic process"/>
    <property type="evidence" value="ECO:0007669"/>
    <property type="project" value="InterPro"/>
</dbReference>
<feature type="domain" description="Amine oxidase" evidence="9">
    <location>
        <begin position="84"/>
        <end position="144"/>
    </location>
</feature>
<feature type="region of interest" description="Disordered" evidence="8">
    <location>
        <begin position="48"/>
        <end position="73"/>
    </location>
</feature>
<dbReference type="EMBL" id="QGNW01001119">
    <property type="protein sequence ID" value="RVW55026.1"/>
    <property type="molecule type" value="Genomic_DNA"/>
</dbReference>
<dbReference type="SUPFAM" id="SSF51905">
    <property type="entry name" value="FAD/NAD(P)-binding domain"/>
    <property type="match status" value="1"/>
</dbReference>
<evidence type="ECO:0000256" key="5">
    <source>
        <dbReference type="ARBA" id="ARBA00022827"/>
    </source>
</evidence>
<dbReference type="Pfam" id="PF07156">
    <property type="entry name" value="Prenylcys_lyase"/>
    <property type="match status" value="1"/>
</dbReference>
<feature type="compositionally biased region" description="Low complexity" evidence="8">
    <location>
        <begin position="57"/>
        <end position="71"/>
    </location>
</feature>
<name>A0A438F558_VITVI</name>
<comment type="similarity">
    <text evidence="2">Belongs to the prenylcysteine oxidase family.</text>
</comment>
<evidence type="ECO:0000259" key="10">
    <source>
        <dbReference type="Pfam" id="PF07156"/>
    </source>
</evidence>
<keyword evidence="11" id="KW-0456">Lyase</keyword>
<evidence type="ECO:0000256" key="3">
    <source>
        <dbReference type="ARBA" id="ARBA00022630"/>
    </source>
</evidence>
<dbReference type="AlphaFoldDB" id="A0A438F558"/>
<dbReference type="InterPro" id="IPR002937">
    <property type="entry name" value="Amino_oxidase"/>
</dbReference>
<evidence type="ECO:0000256" key="4">
    <source>
        <dbReference type="ARBA" id="ARBA00022729"/>
    </source>
</evidence>
<keyword evidence="3" id="KW-0285">Flavoprotein</keyword>
<gene>
    <name evidence="11" type="primary">FLCY_2</name>
    <name evidence="11" type="ORF">CK203_067126</name>
</gene>
<dbReference type="InterPro" id="IPR017046">
    <property type="entry name" value="Prenylcysteine_Oxase1"/>
</dbReference>
<evidence type="ECO:0000259" key="9">
    <source>
        <dbReference type="Pfam" id="PF01593"/>
    </source>
</evidence>
<keyword evidence="5" id="KW-0274">FAD</keyword>
<dbReference type="PANTHER" id="PTHR15944">
    <property type="entry name" value="FARNESYLCYSTEINE LYASE"/>
    <property type="match status" value="1"/>
</dbReference>
<dbReference type="Proteomes" id="UP000288805">
    <property type="component" value="Unassembled WGS sequence"/>
</dbReference>
<evidence type="ECO:0000256" key="8">
    <source>
        <dbReference type="SAM" id="MobiDB-lite"/>
    </source>
</evidence>
<dbReference type="InterPro" id="IPR010795">
    <property type="entry name" value="Prenylcys_lyase"/>
</dbReference>